<evidence type="ECO:0000313" key="4">
    <source>
        <dbReference type="EMBL" id="MBB3064123.1"/>
    </source>
</evidence>
<dbReference type="InterPro" id="IPR013977">
    <property type="entry name" value="GcvT_C"/>
</dbReference>
<dbReference type="SUPFAM" id="SSF101790">
    <property type="entry name" value="Aminomethyltransferase beta-barrel domain"/>
    <property type="match status" value="1"/>
</dbReference>
<name>A0A839ST81_9PROT</name>
<evidence type="ECO:0000313" key="5">
    <source>
        <dbReference type="Proteomes" id="UP000581135"/>
    </source>
</evidence>
<feature type="domain" description="GCVT N-terminal" evidence="2">
    <location>
        <begin position="38"/>
        <end position="274"/>
    </location>
</feature>
<organism evidence="4 5">
    <name type="scientific">Limibacillus halophilus</name>
    <dbReference type="NCBI Taxonomy" id="1579333"/>
    <lineage>
        <taxon>Bacteria</taxon>
        <taxon>Pseudomonadati</taxon>
        <taxon>Pseudomonadota</taxon>
        <taxon>Alphaproteobacteria</taxon>
        <taxon>Rhodospirillales</taxon>
        <taxon>Rhodovibrionaceae</taxon>
        <taxon>Limibacillus</taxon>
    </lineage>
</organism>
<dbReference type="Pfam" id="PF01571">
    <property type="entry name" value="GCV_T"/>
    <property type="match status" value="1"/>
</dbReference>
<dbReference type="PANTHER" id="PTHR43757:SF2">
    <property type="entry name" value="AMINOMETHYLTRANSFERASE, MITOCHONDRIAL"/>
    <property type="match status" value="1"/>
</dbReference>
<dbReference type="GO" id="GO:0032259">
    <property type="term" value="P:methylation"/>
    <property type="evidence" value="ECO:0007669"/>
    <property type="project" value="UniProtKB-KW"/>
</dbReference>
<evidence type="ECO:0000256" key="1">
    <source>
        <dbReference type="PIRSR" id="PIRSR006487-1"/>
    </source>
</evidence>
<dbReference type="InterPro" id="IPR027266">
    <property type="entry name" value="TrmE/GcvT-like"/>
</dbReference>
<dbReference type="Pfam" id="PF08669">
    <property type="entry name" value="GCV_T_C"/>
    <property type="match status" value="1"/>
</dbReference>
<dbReference type="InterPro" id="IPR029043">
    <property type="entry name" value="GcvT/YgfZ_C"/>
</dbReference>
<evidence type="ECO:0000259" key="2">
    <source>
        <dbReference type="Pfam" id="PF01571"/>
    </source>
</evidence>
<dbReference type="InterPro" id="IPR028896">
    <property type="entry name" value="GcvT/YgfZ/DmdA"/>
</dbReference>
<dbReference type="GO" id="GO:0008168">
    <property type="term" value="F:methyltransferase activity"/>
    <property type="evidence" value="ECO:0007669"/>
    <property type="project" value="UniProtKB-KW"/>
</dbReference>
<reference evidence="4 5" key="1">
    <citation type="submission" date="2020-08" db="EMBL/GenBank/DDBJ databases">
        <title>Genomic Encyclopedia of Type Strains, Phase III (KMG-III): the genomes of soil and plant-associated and newly described type strains.</title>
        <authorList>
            <person name="Whitman W."/>
        </authorList>
    </citation>
    <scope>NUCLEOTIDE SEQUENCE [LARGE SCALE GENOMIC DNA]</scope>
    <source>
        <strain evidence="4 5">CECT 8803</strain>
    </source>
</reference>
<dbReference type="SUPFAM" id="SSF103025">
    <property type="entry name" value="Folate-binding domain"/>
    <property type="match status" value="1"/>
</dbReference>
<keyword evidence="5" id="KW-1185">Reference proteome</keyword>
<keyword evidence="4" id="KW-0808">Transferase</keyword>
<dbReference type="EC" id="2.1.2.10" evidence="4"/>
<dbReference type="InterPro" id="IPR006222">
    <property type="entry name" value="GCVT_N"/>
</dbReference>
<feature type="binding site" evidence="1">
    <location>
        <position position="198"/>
    </location>
    <ligand>
        <name>substrate</name>
    </ligand>
</feature>
<keyword evidence="4" id="KW-0489">Methyltransferase</keyword>
<dbReference type="Gene3D" id="3.30.1360.120">
    <property type="entry name" value="Probable tRNA modification gtpase trme, domain 1"/>
    <property type="match status" value="1"/>
</dbReference>
<dbReference type="PANTHER" id="PTHR43757">
    <property type="entry name" value="AMINOMETHYLTRANSFERASE"/>
    <property type="match status" value="1"/>
</dbReference>
<dbReference type="PIRSF" id="PIRSF006487">
    <property type="entry name" value="GcvT"/>
    <property type="match status" value="1"/>
</dbReference>
<dbReference type="EMBL" id="JACHXA010000001">
    <property type="protein sequence ID" value="MBB3064123.1"/>
    <property type="molecule type" value="Genomic_DNA"/>
</dbReference>
<dbReference type="RefSeq" id="WP_183414935.1">
    <property type="nucleotide sequence ID" value="NZ_JACHXA010000001.1"/>
</dbReference>
<gene>
    <name evidence="4" type="ORF">FHR98_000388</name>
</gene>
<dbReference type="Proteomes" id="UP000581135">
    <property type="component" value="Unassembled WGS sequence"/>
</dbReference>
<protein>
    <submittedName>
        <fullName evidence="4">Aminomethyltransferase</fullName>
        <ecNumber evidence="4">2.1.2.10</ecNumber>
    </submittedName>
</protein>
<dbReference type="GO" id="GO:0004047">
    <property type="term" value="F:aminomethyltransferase activity"/>
    <property type="evidence" value="ECO:0007669"/>
    <property type="project" value="UniProtKB-EC"/>
</dbReference>
<feature type="domain" description="Aminomethyltransferase C-terminal" evidence="3">
    <location>
        <begin position="294"/>
        <end position="359"/>
    </location>
</feature>
<evidence type="ECO:0000259" key="3">
    <source>
        <dbReference type="Pfam" id="PF08669"/>
    </source>
</evidence>
<comment type="caution">
    <text evidence="4">The sequence shown here is derived from an EMBL/GenBank/DDBJ whole genome shotgun (WGS) entry which is preliminary data.</text>
</comment>
<proteinExistence type="predicted"/>
<sequence>MEPPVLKRTPFHARIAPLNLLNAWEPWQGWTTASVLYSEQDEYFGIRTGASLYDVSPMIKYRLTGRDAARVVDRIMTRDISKLMPGRAAYSPWCDGKGRVIEEGTIFRLGENDFRINCAEHLLTWFEASAWGFDCQVRDESDEIAGLALQGPLSRALLQDLGLEGAASLPYLGLERFDFGSHGILVSRTGFTGDLGYELWVAPEDALALWDRIMEMRHRRYIRVIGARALNTARIEAGHIQVRAEYVPAHLAVRESQMRSPYGLGLGWAVHLEKPHFNGRRALIKERAKGGPPKRLVGIDIQGRKPADGAYLYDGKREVGQVTSATWSPVLKRNIALATVDAAFATPGTMLSAEIYYVKEITQAKVEASVRVVDHRFYQPDHRRL</sequence>
<dbReference type="AlphaFoldDB" id="A0A839ST81"/>
<accession>A0A839ST81</accession>